<organism evidence="6 7">
    <name type="scientific">Linnemannia gamsii</name>
    <dbReference type="NCBI Taxonomy" id="64522"/>
    <lineage>
        <taxon>Eukaryota</taxon>
        <taxon>Fungi</taxon>
        <taxon>Fungi incertae sedis</taxon>
        <taxon>Mucoromycota</taxon>
        <taxon>Mortierellomycotina</taxon>
        <taxon>Mortierellomycetes</taxon>
        <taxon>Mortierellales</taxon>
        <taxon>Mortierellaceae</taxon>
        <taxon>Linnemannia</taxon>
    </lineage>
</organism>
<dbReference type="InterPro" id="IPR029063">
    <property type="entry name" value="SAM-dependent_MTases_sf"/>
</dbReference>
<keyword evidence="2" id="KW-0489">Methyltransferase</keyword>
<dbReference type="CDD" id="cd16403">
    <property type="entry name" value="ParB_N_like_MT"/>
    <property type="match status" value="1"/>
</dbReference>
<dbReference type="OrthoDB" id="2433712at2759"/>
<dbReference type="GO" id="GO:0032259">
    <property type="term" value="P:methylation"/>
    <property type="evidence" value="ECO:0007669"/>
    <property type="project" value="UniProtKB-KW"/>
</dbReference>
<evidence type="ECO:0000313" key="7">
    <source>
        <dbReference type="Proteomes" id="UP000823405"/>
    </source>
</evidence>
<dbReference type="Proteomes" id="UP000823405">
    <property type="component" value="Unassembled WGS sequence"/>
</dbReference>
<name>A0A9P6UWW6_9FUNG</name>
<accession>A0A9P6UWW6</accession>
<dbReference type="EMBL" id="JAAAIN010000016">
    <property type="protein sequence ID" value="KAG0322910.1"/>
    <property type="molecule type" value="Genomic_DNA"/>
</dbReference>
<keyword evidence="4" id="KW-0949">S-adenosyl-L-methionine</keyword>
<dbReference type="InterPro" id="IPR002052">
    <property type="entry name" value="DNA_methylase_N6_adenine_CS"/>
</dbReference>
<dbReference type="InterPro" id="IPR003115">
    <property type="entry name" value="ParB_N"/>
</dbReference>
<proteinExistence type="inferred from homology"/>
<dbReference type="PRINTS" id="PR00506">
    <property type="entry name" value="D21N6MTFRASE"/>
</dbReference>
<dbReference type="Pfam" id="PF02195">
    <property type="entry name" value="ParB_N"/>
    <property type="match status" value="1"/>
</dbReference>
<keyword evidence="7" id="KW-1185">Reference proteome</keyword>
<dbReference type="GO" id="GO:0003677">
    <property type="term" value="F:DNA binding"/>
    <property type="evidence" value="ECO:0007669"/>
    <property type="project" value="InterPro"/>
</dbReference>
<protein>
    <recommendedName>
        <fullName evidence="5">ParB-like N-terminal domain-containing protein</fullName>
    </recommendedName>
</protein>
<dbReference type="AlphaFoldDB" id="A0A9P6UWW6"/>
<comment type="caution">
    <text evidence="6">The sequence shown here is derived from an EMBL/GenBank/DDBJ whole genome shotgun (WGS) entry which is preliminary data.</text>
</comment>
<gene>
    <name evidence="6" type="ORF">BGZ97_002666</name>
</gene>
<dbReference type="InterPro" id="IPR002295">
    <property type="entry name" value="N4/N6-MTase_EcoPI_Mod-like"/>
</dbReference>
<dbReference type="GO" id="GO:0008170">
    <property type="term" value="F:N-methyltransferase activity"/>
    <property type="evidence" value="ECO:0007669"/>
    <property type="project" value="InterPro"/>
</dbReference>
<dbReference type="InterPro" id="IPR036086">
    <property type="entry name" value="ParB/Sulfiredoxin_sf"/>
</dbReference>
<evidence type="ECO:0000256" key="1">
    <source>
        <dbReference type="ARBA" id="ARBA00006594"/>
    </source>
</evidence>
<dbReference type="PROSITE" id="PS00092">
    <property type="entry name" value="N6_MTASE"/>
    <property type="match status" value="1"/>
</dbReference>
<dbReference type="SMART" id="SM00470">
    <property type="entry name" value="ParB"/>
    <property type="match status" value="1"/>
</dbReference>
<evidence type="ECO:0000259" key="5">
    <source>
        <dbReference type="SMART" id="SM00470"/>
    </source>
</evidence>
<evidence type="ECO:0000256" key="2">
    <source>
        <dbReference type="ARBA" id="ARBA00022603"/>
    </source>
</evidence>
<comment type="similarity">
    <text evidence="1">Belongs to the N(4)/N(6)-methyltransferase family.</text>
</comment>
<evidence type="ECO:0000313" key="6">
    <source>
        <dbReference type="EMBL" id="KAG0322910.1"/>
    </source>
</evidence>
<sequence length="394" mass="43786">MRPIEMLIPYIRNSRTHSDAQIAQIAASIREFGWTNPILIDGENGIIAGHGRLLAAFKLSLTEVPCIEIADMTKAQKRAYIIADNKLAENAGWDKELLALELGELKADGFDLDLIGFDLEELGELFELDTNIGLTDDDDAPEVANAAISRPGDIWVCGNHRVMCGDSTNITEVERLMNGSQADLIITDPPYNVAYEGGTAEKLTIQNDNMSKGAFYQFLLAAYSAMFAVAKDGASLYVFHADKEGNNFCTAMTDAGFKMAQCCVWVKQSLVLGRQDYQWQHEPVLYGWKPTAAHRWYADRKQTTVWHFDRPQRNDVHPTMKPVALIEYPLCNSSKSGDVVLDLFGGSGSTLIACEKHNRSARLMELDPKYCDVIIHRWQAFTGKRAALAEMGAI</sequence>
<dbReference type="SUPFAM" id="SSF110849">
    <property type="entry name" value="ParB/Sulfiredoxin"/>
    <property type="match status" value="1"/>
</dbReference>
<dbReference type="Gene3D" id="3.40.50.150">
    <property type="entry name" value="Vaccinia Virus protein VP39"/>
    <property type="match status" value="1"/>
</dbReference>
<dbReference type="Pfam" id="PF01555">
    <property type="entry name" value="N6_N4_Mtase"/>
    <property type="match status" value="1"/>
</dbReference>
<dbReference type="PIRSF" id="PIRSF036758">
    <property type="entry name" value="Aden_M_ParB"/>
    <property type="match status" value="1"/>
</dbReference>
<dbReference type="SUPFAM" id="SSF53335">
    <property type="entry name" value="S-adenosyl-L-methionine-dependent methyltransferases"/>
    <property type="match status" value="1"/>
</dbReference>
<keyword evidence="3" id="KW-0808">Transferase</keyword>
<dbReference type="Gene3D" id="3.90.1530.10">
    <property type="entry name" value="Conserved hypothetical protein from pyrococcus furiosus pfu- 392566-001, ParB domain"/>
    <property type="match status" value="1"/>
</dbReference>
<dbReference type="InterPro" id="IPR002941">
    <property type="entry name" value="DNA_methylase_N4/N6"/>
</dbReference>
<evidence type="ECO:0000256" key="4">
    <source>
        <dbReference type="ARBA" id="ARBA00022691"/>
    </source>
</evidence>
<evidence type="ECO:0000256" key="3">
    <source>
        <dbReference type="ARBA" id="ARBA00022679"/>
    </source>
</evidence>
<dbReference type="InterPro" id="IPR015840">
    <property type="entry name" value="DNA_MeTrfase_ParB"/>
</dbReference>
<feature type="domain" description="ParB-like N-terminal" evidence="5">
    <location>
        <begin position="1"/>
        <end position="86"/>
    </location>
</feature>
<reference evidence="6" key="1">
    <citation type="journal article" date="2020" name="Fungal Divers.">
        <title>Resolving the Mortierellaceae phylogeny through synthesis of multi-gene phylogenetics and phylogenomics.</title>
        <authorList>
            <person name="Vandepol N."/>
            <person name="Liber J."/>
            <person name="Desiro A."/>
            <person name="Na H."/>
            <person name="Kennedy M."/>
            <person name="Barry K."/>
            <person name="Grigoriev I.V."/>
            <person name="Miller A.N."/>
            <person name="O'Donnell K."/>
            <person name="Stajich J.E."/>
            <person name="Bonito G."/>
        </authorList>
    </citation>
    <scope>NUCLEOTIDE SEQUENCE</scope>
    <source>
        <strain evidence="6">NVP60</strain>
    </source>
</reference>